<feature type="domain" description="Amidase" evidence="2">
    <location>
        <begin position="38"/>
        <end position="458"/>
    </location>
</feature>
<dbReference type="Gene3D" id="3.90.1300.10">
    <property type="entry name" value="Amidase signature (AS) domain"/>
    <property type="match status" value="1"/>
</dbReference>
<sequence length="481" mass="51115">MKITMNQTSSPEKRPVWTWSAREIAAQVRSGQMTATAVIDAHLERINFVNPSVHALTVVFTEQSRALAQEIDRRISQGDSVGALAGVPFSVKENLDLTWSATTDGWSHLSNAVPSTNATVVQRMLDAGAIPIGRGNMPPKGLRWDTDNELFGRTYNPWARDRVAGGSSGGDAVAIATGMVSFGLGNDYGGSLRLPAYAGGVCALRPSAGRVPIGMPPGEPVAMTGQLFAVNGPIARTIDDLDTAFALMNGADGIDPLALTIPHPDHYEGLRAAAVVRNPLGWGVDREVAHAIDQAADALVNAGWEIEDIEPPFLEEAANLWRELSVTELAGLFAPGVLPAPMDTDATAYCVDNASETKLLDSVEAYSNGWGRRYLVAAAWEKFQSRHPVILGPVSARRMPRIGYDLSGPEATTQLWRDHRLLVSVNLLGLPSVALPTGLDADGIPSGVQLIGPRNGEHVALAAARDVFAALGSPAPVDPRQ</sequence>
<keyword evidence="4" id="KW-1185">Reference proteome</keyword>
<accession>A0A1G7ZR46</accession>
<proteinExistence type="inferred from homology"/>
<dbReference type="InterPro" id="IPR023631">
    <property type="entry name" value="Amidase_dom"/>
</dbReference>
<gene>
    <name evidence="3" type="ORF">SAMN04489759_1257</name>
</gene>
<dbReference type="InterPro" id="IPR036928">
    <property type="entry name" value="AS_sf"/>
</dbReference>
<dbReference type="Proteomes" id="UP000199399">
    <property type="component" value="Unassembled WGS sequence"/>
</dbReference>
<protein>
    <submittedName>
        <fullName evidence="3">Amidase</fullName>
    </submittedName>
</protein>
<evidence type="ECO:0000259" key="2">
    <source>
        <dbReference type="Pfam" id="PF01425"/>
    </source>
</evidence>
<dbReference type="RefSeq" id="WP_208597615.1">
    <property type="nucleotide sequence ID" value="NZ_FNBP01000025.1"/>
</dbReference>
<evidence type="ECO:0000313" key="3">
    <source>
        <dbReference type="EMBL" id="SDH11171.1"/>
    </source>
</evidence>
<reference evidence="4" key="1">
    <citation type="submission" date="2016-10" db="EMBL/GenBank/DDBJ databases">
        <authorList>
            <person name="Varghese N."/>
            <person name="Submissions S."/>
        </authorList>
    </citation>
    <scope>NUCLEOTIDE SEQUENCE [LARGE SCALE GENOMIC DNA]</scope>
    <source>
        <strain evidence="4">DSM 16477</strain>
    </source>
</reference>
<dbReference type="Pfam" id="PF01425">
    <property type="entry name" value="Amidase"/>
    <property type="match status" value="1"/>
</dbReference>
<dbReference type="GO" id="GO:0003824">
    <property type="term" value="F:catalytic activity"/>
    <property type="evidence" value="ECO:0007669"/>
    <property type="project" value="InterPro"/>
</dbReference>
<dbReference type="PROSITE" id="PS00571">
    <property type="entry name" value="AMIDASES"/>
    <property type="match status" value="1"/>
</dbReference>
<dbReference type="EMBL" id="FNBP01000025">
    <property type="protein sequence ID" value="SDH11171.1"/>
    <property type="molecule type" value="Genomic_DNA"/>
</dbReference>
<name>A0A1G7ZR46_9RHOB</name>
<evidence type="ECO:0000256" key="1">
    <source>
        <dbReference type="ARBA" id="ARBA00009199"/>
    </source>
</evidence>
<dbReference type="STRING" id="218672.SAMN04489759_1257"/>
<evidence type="ECO:0000313" key="4">
    <source>
        <dbReference type="Proteomes" id="UP000199399"/>
    </source>
</evidence>
<dbReference type="SUPFAM" id="SSF75304">
    <property type="entry name" value="Amidase signature (AS) enzymes"/>
    <property type="match status" value="1"/>
</dbReference>
<dbReference type="InterPro" id="IPR000120">
    <property type="entry name" value="Amidase"/>
</dbReference>
<dbReference type="PANTHER" id="PTHR11895:SF7">
    <property type="entry name" value="GLUTAMYL-TRNA(GLN) AMIDOTRANSFERASE SUBUNIT A, MITOCHONDRIAL"/>
    <property type="match status" value="1"/>
</dbReference>
<dbReference type="InterPro" id="IPR020556">
    <property type="entry name" value="Amidase_CS"/>
</dbReference>
<comment type="similarity">
    <text evidence="1">Belongs to the amidase family.</text>
</comment>
<organism evidence="3 4">
    <name type="scientific">Sulfitobacter delicatus</name>
    <dbReference type="NCBI Taxonomy" id="218672"/>
    <lineage>
        <taxon>Bacteria</taxon>
        <taxon>Pseudomonadati</taxon>
        <taxon>Pseudomonadota</taxon>
        <taxon>Alphaproteobacteria</taxon>
        <taxon>Rhodobacterales</taxon>
        <taxon>Roseobacteraceae</taxon>
        <taxon>Sulfitobacter</taxon>
    </lineage>
</organism>
<dbReference type="PANTHER" id="PTHR11895">
    <property type="entry name" value="TRANSAMIDASE"/>
    <property type="match status" value="1"/>
</dbReference>
<dbReference type="AlphaFoldDB" id="A0A1G7ZR46"/>